<gene>
    <name evidence="3" type="ORF">TMPK1_17750</name>
</gene>
<dbReference type="PANTHER" id="PTHR22911">
    <property type="entry name" value="ACYL-MALONYL CONDENSING ENZYME-RELATED"/>
    <property type="match status" value="1"/>
</dbReference>
<evidence type="ECO:0000259" key="2">
    <source>
        <dbReference type="Pfam" id="PF00892"/>
    </source>
</evidence>
<feature type="transmembrane region" description="Helical" evidence="1">
    <location>
        <begin position="75"/>
        <end position="92"/>
    </location>
</feature>
<dbReference type="InterPro" id="IPR000620">
    <property type="entry name" value="EamA_dom"/>
</dbReference>
<evidence type="ECO:0000313" key="4">
    <source>
        <dbReference type="Proteomes" id="UP000681075"/>
    </source>
</evidence>
<dbReference type="PANTHER" id="PTHR22911:SF135">
    <property type="entry name" value="BLR4310 PROTEIN"/>
    <property type="match status" value="1"/>
</dbReference>
<feature type="transmembrane region" description="Helical" evidence="1">
    <location>
        <begin position="145"/>
        <end position="166"/>
    </location>
</feature>
<feature type="transmembrane region" description="Helical" evidence="1">
    <location>
        <begin position="207"/>
        <end position="227"/>
    </location>
</feature>
<dbReference type="InterPro" id="IPR037185">
    <property type="entry name" value="EmrE-like"/>
</dbReference>
<organism evidence="3 4">
    <name type="scientific">Roseiterribacter gracilis</name>
    <dbReference type="NCBI Taxonomy" id="2812848"/>
    <lineage>
        <taxon>Bacteria</taxon>
        <taxon>Pseudomonadati</taxon>
        <taxon>Pseudomonadota</taxon>
        <taxon>Alphaproteobacteria</taxon>
        <taxon>Rhodospirillales</taxon>
        <taxon>Roseiterribacteraceae</taxon>
        <taxon>Roseiterribacter</taxon>
    </lineage>
</organism>
<evidence type="ECO:0000313" key="3">
    <source>
        <dbReference type="EMBL" id="GIL39538.1"/>
    </source>
</evidence>
<dbReference type="Pfam" id="PF00892">
    <property type="entry name" value="EamA"/>
    <property type="match status" value="2"/>
</dbReference>
<feature type="transmembrane region" description="Helical" evidence="1">
    <location>
        <begin position="36"/>
        <end position="55"/>
    </location>
</feature>
<keyword evidence="1" id="KW-0812">Transmembrane</keyword>
<feature type="transmembrane region" description="Helical" evidence="1">
    <location>
        <begin position="122"/>
        <end position="139"/>
    </location>
</feature>
<feature type="domain" description="EamA" evidence="2">
    <location>
        <begin position="148"/>
        <end position="273"/>
    </location>
</feature>
<reference evidence="3" key="1">
    <citation type="submission" date="2021-02" db="EMBL/GenBank/DDBJ databases">
        <title>Genome sequence of Rhodospirillales sp. strain TMPK1 isolated from soil.</title>
        <authorList>
            <person name="Nakai R."/>
            <person name="Kusada H."/>
            <person name="Tamaki H."/>
        </authorList>
    </citation>
    <scope>NUCLEOTIDE SEQUENCE</scope>
    <source>
        <strain evidence="3">TMPK1</strain>
    </source>
</reference>
<dbReference type="SUPFAM" id="SSF103481">
    <property type="entry name" value="Multidrug resistance efflux transporter EmrE"/>
    <property type="match status" value="2"/>
</dbReference>
<feature type="transmembrane region" description="Helical" evidence="1">
    <location>
        <begin position="98"/>
        <end position="117"/>
    </location>
</feature>
<protein>
    <submittedName>
        <fullName evidence="3">DMT transporter permease</fullName>
    </submittedName>
</protein>
<sequence>MTYTRVGPLLIAVVAFALYSSQDAAAKILSLHYPLSMILAGNAGFALLPIGWMAWRSGGWSALRTKRPALHGARALLVLLNISLAFTSYRLLPLTNAYAIAFSAPFFITIGSTLFLGEPVGWRRWSAIVVGFVGVLIALRPDGAALELGALTAISAALTYSMSSLLMRHMRLTETRDATIFYPTAFIFVVASLYAGQDWLTLRAADLPVFALCGLCNGVAQICFATALRSAPAASVAPFQYTQMLWGTLYGIALFGDVPGRSVVLGGVIVIGSGLYVFHREAVRGSSALTSPAA</sequence>
<name>A0A8S8X7E5_9PROT</name>
<dbReference type="Proteomes" id="UP000681075">
    <property type="component" value="Unassembled WGS sequence"/>
</dbReference>
<comment type="caution">
    <text evidence="3">The sequence shown here is derived from an EMBL/GenBank/DDBJ whole genome shotgun (WGS) entry which is preliminary data.</text>
</comment>
<dbReference type="EMBL" id="BOPV01000001">
    <property type="protein sequence ID" value="GIL39538.1"/>
    <property type="molecule type" value="Genomic_DNA"/>
</dbReference>
<feature type="transmembrane region" description="Helical" evidence="1">
    <location>
        <begin position="178"/>
        <end position="195"/>
    </location>
</feature>
<dbReference type="RefSeq" id="WP_420242641.1">
    <property type="nucleotide sequence ID" value="NZ_BOPV01000001.1"/>
</dbReference>
<feature type="domain" description="EamA" evidence="2">
    <location>
        <begin position="9"/>
        <end position="139"/>
    </location>
</feature>
<dbReference type="AlphaFoldDB" id="A0A8S8X7E5"/>
<evidence type="ECO:0000256" key="1">
    <source>
        <dbReference type="SAM" id="Phobius"/>
    </source>
</evidence>
<dbReference type="Gene3D" id="1.10.3730.20">
    <property type="match status" value="1"/>
</dbReference>
<keyword evidence="1" id="KW-1133">Transmembrane helix</keyword>
<proteinExistence type="predicted"/>
<accession>A0A8S8X7E5</accession>
<dbReference type="GO" id="GO:0016020">
    <property type="term" value="C:membrane"/>
    <property type="evidence" value="ECO:0007669"/>
    <property type="project" value="InterPro"/>
</dbReference>
<keyword evidence="1" id="KW-0472">Membrane</keyword>
<keyword evidence="4" id="KW-1185">Reference proteome</keyword>